<evidence type="ECO:0000256" key="1">
    <source>
        <dbReference type="ARBA" id="ARBA00023015"/>
    </source>
</evidence>
<dbReference type="InterPro" id="IPR009057">
    <property type="entry name" value="Homeodomain-like_sf"/>
</dbReference>
<organism evidence="6 7">
    <name type="scientific">Caulobacter vibrioides OR37</name>
    <dbReference type="NCBI Taxonomy" id="1292034"/>
    <lineage>
        <taxon>Bacteria</taxon>
        <taxon>Pseudomonadati</taxon>
        <taxon>Pseudomonadota</taxon>
        <taxon>Alphaproteobacteria</taxon>
        <taxon>Caulobacterales</taxon>
        <taxon>Caulobacteraceae</taxon>
        <taxon>Caulobacter</taxon>
    </lineage>
</organism>
<sequence precursor="true">MTARLEADILQVLRAAMALVSADGLSALTLRPLAERLGTTVSILSYKFGRKDDLVAAIIDAAREEDSAFLDLWLARIRAVRSMTPAIMAEFADSILDDMARGHAIRGQFYCELLQGAASRPEIAAPLSLWRAQRLAFWRAATERLERPDLAETLHAYSADEVVHGLALGDQAAYRWLRRLGLKRLCGDLVAAEGDTDGELFTVFHAALGDLLMTPDGRYQAAPMSEWQARIAGHISALIIAEGADAVTHRAVAKRAGVASSTLAYHFPRQDDLLRSGLDDVIIRLQGHVDRPASPGSTSEPNRSREEIARATFAVALAATRNASLKGIAADMRRRRGENLYVYLKREGGGATPFDLLSAQVMSITSIGQLMLTAGEVGGAGADFELIGRMRTTALAAGPKPPREYRTTV</sequence>
<dbReference type="PATRIC" id="fig|1292034.3.peg.2188"/>
<dbReference type="RefSeq" id="WP_004619562.1">
    <property type="nucleotide sequence ID" value="NZ_APMP01000011.1"/>
</dbReference>
<dbReference type="eggNOG" id="ENOG5031ADI">
    <property type="taxonomic scope" value="Bacteria"/>
</dbReference>
<accession>R0CZT4</accession>
<dbReference type="Proteomes" id="UP000013063">
    <property type="component" value="Unassembled WGS sequence"/>
</dbReference>
<evidence type="ECO:0000256" key="2">
    <source>
        <dbReference type="ARBA" id="ARBA00023125"/>
    </source>
</evidence>
<dbReference type="PROSITE" id="PS50977">
    <property type="entry name" value="HTH_TETR_2"/>
    <property type="match status" value="2"/>
</dbReference>
<comment type="caution">
    <text evidence="6">The sequence shown here is derived from an EMBL/GenBank/DDBJ whole genome shotgun (WGS) entry which is preliminary data.</text>
</comment>
<evidence type="ECO:0000256" key="3">
    <source>
        <dbReference type="ARBA" id="ARBA00023163"/>
    </source>
</evidence>
<dbReference type="OrthoDB" id="7189526at2"/>
<dbReference type="Gene3D" id="1.10.357.10">
    <property type="entry name" value="Tetracycline Repressor, domain 2"/>
    <property type="match status" value="2"/>
</dbReference>
<dbReference type="SUPFAM" id="SSF46689">
    <property type="entry name" value="Homeodomain-like"/>
    <property type="match status" value="2"/>
</dbReference>
<dbReference type="Pfam" id="PF00440">
    <property type="entry name" value="TetR_N"/>
    <property type="match status" value="2"/>
</dbReference>
<name>R0CZT4_CAUVI</name>
<protein>
    <submittedName>
        <fullName evidence="6">Transcriptional regulator, TetR family</fullName>
    </submittedName>
</protein>
<dbReference type="EMBL" id="APMP01000011">
    <property type="protein sequence ID" value="ENZ81966.1"/>
    <property type="molecule type" value="Genomic_DNA"/>
</dbReference>
<keyword evidence="2 4" id="KW-0238">DNA-binding</keyword>
<evidence type="ECO:0000256" key="4">
    <source>
        <dbReference type="PROSITE-ProRule" id="PRU00335"/>
    </source>
</evidence>
<dbReference type="PANTHER" id="PTHR30055:SF234">
    <property type="entry name" value="HTH-TYPE TRANSCRIPTIONAL REGULATOR BETI"/>
    <property type="match status" value="1"/>
</dbReference>
<feature type="domain" description="HTH tetR-type" evidence="5">
    <location>
        <begin position="6"/>
        <end position="66"/>
    </location>
</feature>
<proteinExistence type="predicted"/>
<reference evidence="6 7" key="1">
    <citation type="journal article" date="2013" name="Genome Announc.">
        <title>Draft Genome Sequence for Caulobacter sp. Strain OR37, a Bacterium Tolerant to Heavy Metals.</title>
        <authorList>
            <person name="Utturkar S.M."/>
            <person name="Bollmann A."/>
            <person name="Brzoska R.M."/>
            <person name="Klingeman D.M."/>
            <person name="Epstein S.E."/>
            <person name="Palumbo A.V."/>
            <person name="Brown S.D."/>
        </authorList>
    </citation>
    <scope>NUCLEOTIDE SEQUENCE [LARGE SCALE GENOMIC DNA]</scope>
    <source>
        <strain evidence="6 7">OR37</strain>
    </source>
</reference>
<keyword evidence="3" id="KW-0804">Transcription</keyword>
<dbReference type="InterPro" id="IPR050109">
    <property type="entry name" value="HTH-type_TetR-like_transc_reg"/>
</dbReference>
<gene>
    <name evidence="6" type="ORF">OR37_02202</name>
</gene>
<evidence type="ECO:0000313" key="6">
    <source>
        <dbReference type="EMBL" id="ENZ81966.1"/>
    </source>
</evidence>
<keyword evidence="1" id="KW-0805">Transcription regulation</keyword>
<keyword evidence="7" id="KW-1185">Reference proteome</keyword>
<evidence type="ECO:0000313" key="7">
    <source>
        <dbReference type="Proteomes" id="UP000013063"/>
    </source>
</evidence>
<feature type="domain" description="HTH tetR-type" evidence="5">
    <location>
        <begin position="225"/>
        <end position="285"/>
    </location>
</feature>
<dbReference type="PANTHER" id="PTHR30055">
    <property type="entry name" value="HTH-TYPE TRANSCRIPTIONAL REGULATOR RUTR"/>
    <property type="match status" value="1"/>
</dbReference>
<dbReference type="GO" id="GO:0000976">
    <property type="term" value="F:transcription cis-regulatory region binding"/>
    <property type="evidence" value="ECO:0007669"/>
    <property type="project" value="TreeGrafter"/>
</dbReference>
<feature type="DNA-binding region" description="H-T-H motif" evidence="4">
    <location>
        <begin position="29"/>
        <end position="48"/>
    </location>
</feature>
<dbReference type="InterPro" id="IPR001647">
    <property type="entry name" value="HTH_TetR"/>
</dbReference>
<dbReference type="AlphaFoldDB" id="R0CZT4"/>
<feature type="DNA-binding region" description="H-T-H motif" evidence="4">
    <location>
        <begin position="248"/>
        <end position="267"/>
    </location>
</feature>
<dbReference type="GO" id="GO:0003700">
    <property type="term" value="F:DNA-binding transcription factor activity"/>
    <property type="evidence" value="ECO:0007669"/>
    <property type="project" value="TreeGrafter"/>
</dbReference>
<evidence type="ECO:0000259" key="5">
    <source>
        <dbReference type="PROSITE" id="PS50977"/>
    </source>
</evidence>